<dbReference type="GO" id="GO:0005737">
    <property type="term" value="C:cytoplasm"/>
    <property type="evidence" value="ECO:0007669"/>
    <property type="project" value="TreeGrafter"/>
</dbReference>
<dbReference type="InterPro" id="IPR006680">
    <property type="entry name" value="Amidohydro-rel"/>
</dbReference>
<dbReference type="GO" id="GO:0019748">
    <property type="term" value="P:secondary metabolic process"/>
    <property type="evidence" value="ECO:0007669"/>
    <property type="project" value="TreeGrafter"/>
</dbReference>
<feature type="domain" description="Amidohydrolase-related" evidence="2">
    <location>
        <begin position="54"/>
        <end position="367"/>
    </location>
</feature>
<dbReference type="EMBL" id="CP045119">
    <property type="protein sequence ID" value="QIN81473.1"/>
    <property type="molecule type" value="Genomic_DNA"/>
</dbReference>
<evidence type="ECO:0000313" key="4">
    <source>
        <dbReference type="Proteomes" id="UP000501452"/>
    </source>
</evidence>
<dbReference type="GO" id="GO:0016787">
    <property type="term" value="F:hydrolase activity"/>
    <property type="evidence" value="ECO:0007669"/>
    <property type="project" value="UniProtKB-KW"/>
</dbReference>
<gene>
    <name evidence="3" type="ORF">GBA63_01640</name>
</gene>
<dbReference type="InterPro" id="IPR032466">
    <property type="entry name" value="Metal_Hydrolase"/>
</dbReference>
<dbReference type="SUPFAM" id="SSF51556">
    <property type="entry name" value="Metallo-dependent hydrolases"/>
    <property type="match status" value="1"/>
</dbReference>
<dbReference type="PANTHER" id="PTHR21240:SF28">
    <property type="entry name" value="ISO-OROTATE DECARBOXYLASE (EUROFUNG)"/>
    <property type="match status" value="1"/>
</dbReference>
<proteinExistence type="predicted"/>
<dbReference type="PANTHER" id="PTHR21240">
    <property type="entry name" value="2-AMINO-3-CARBOXYLMUCONATE-6-SEMIALDEHYDE DECARBOXYLASE"/>
    <property type="match status" value="1"/>
</dbReference>
<name>A0A6G8Q4V4_9ACTN</name>
<accession>A0A6G8Q4V4</accession>
<dbReference type="KEGG" id="rub:GBA63_01640"/>
<evidence type="ECO:0000256" key="1">
    <source>
        <dbReference type="ARBA" id="ARBA00023239"/>
    </source>
</evidence>
<keyword evidence="4" id="KW-1185">Reference proteome</keyword>
<dbReference type="GO" id="GO:0016831">
    <property type="term" value="F:carboxy-lyase activity"/>
    <property type="evidence" value="ECO:0007669"/>
    <property type="project" value="InterPro"/>
</dbReference>
<evidence type="ECO:0000313" key="3">
    <source>
        <dbReference type="EMBL" id="QIN81473.1"/>
    </source>
</evidence>
<reference evidence="3 4" key="1">
    <citation type="submission" date="2019-10" db="EMBL/GenBank/DDBJ databases">
        <title>Rubrobacter sp nov SCSIO 52090 isolated from a deep-sea sediment in the South China Sea.</title>
        <authorList>
            <person name="Chen R.W."/>
        </authorList>
    </citation>
    <scope>NUCLEOTIDE SEQUENCE [LARGE SCALE GENOMIC DNA]</scope>
    <source>
        <strain evidence="3 4">SCSIO 52909</strain>
    </source>
</reference>
<organism evidence="3 4">
    <name type="scientific">Rubrobacter tropicus</name>
    <dbReference type="NCBI Taxonomy" id="2653851"/>
    <lineage>
        <taxon>Bacteria</taxon>
        <taxon>Bacillati</taxon>
        <taxon>Actinomycetota</taxon>
        <taxon>Rubrobacteria</taxon>
        <taxon>Rubrobacterales</taxon>
        <taxon>Rubrobacteraceae</taxon>
        <taxon>Rubrobacter</taxon>
    </lineage>
</organism>
<keyword evidence="1" id="KW-0456">Lyase</keyword>
<dbReference type="Proteomes" id="UP000501452">
    <property type="component" value="Chromosome"/>
</dbReference>
<keyword evidence="3" id="KW-0378">Hydrolase</keyword>
<sequence>MVEKLTERATAGRTRVGVVDADIHNVFPSREVLKSYLPSRWQRHLETIGPRGHDGYMYASTKYPKVSAATARTDAWPPSGLPPGSDLEFMQEQHLDAFNIEYGILNCFEHVGHELNDEWAAAMARAVNDWQIAEWLEKDERLRASIVVPFENAELAAEEIERVGDHPGYVQVLLLTRTLEPLGRRKYWKIYEAAERHGLTIGMHASNTTGVPPTPVGWPSYYLEEHVIVSLASQSQVISLACEGVFEMFPDLRLVSIEGGFAWLPPLMWRLDQNWKRLKEEVPHLKRPPSEYIREHLWVTTQPIEEPADPNHLLQAIEHFGADDKILFASDYPHWDFDDPNRAFPPRMPKELKRRIFSENAKKLYGFGQEGG</sequence>
<dbReference type="AlphaFoldDB" id="A0A6G8Q4V4"/>
<dbReference type="Pfam" id="PF04909">
    <property type="entry name" value="Amidohydro_2"/>
    <property type="match status" value="1"/>
</dbReference>
<evidence type="ECO:0000259" key="2">
    <source>
        <dbReference type="Pfam" id="PF04909"/>
    </source>
</evidence>
<dbReference type="Gene3D" id="3.20.20.140">
    <property type="entry name" value="Metal-dependent hydrolases"/>
    <property type="match status" value="1"/>
</dbReference>
<protein>
    <submittedName>
        <fullName evidence="3">Amidohydrolase family protein</fullName>
    </submittedName>
</protein>
<dbReference type="RefSeq" id="WP_166172886.1">
    <property type="nucleotide sequence ID" value="NZ_CP045119.1"/>
</dbReference>
<dbReference type="InterPro" id="IPR032465">
    <property type="entry name" value="ACMSD"/>
</dbReference>